<gene>
    <name evidence="1" type="ORF">METZ01_LOCUS379475</name>
</gene>
<dbReference type="EMBL" id="UINC01139832">
    <property type="protein sequence ID" value="SVD26621.1"/>
    <property type="molecule type" value="Genomic_DNA"/>
</dbReference>
<dbReference type="AlphaFoldDB" id="A0A382TYN1"/>
<proteinExistence type="predicted"/>
<evidence type="ECO:0000313" key="1">
    <source>
        <dbReference type="EMBL" id="SVD26621.1"/>
    </source>
</evidence>
<accession>A0A382TYN1</accession>
<sequence>MGFLLEDAEDRLADMLETSDDSLVALRDEEARLGFLLEDAEDRLADMLETSDDSLVALRDEQA</sequence>
<reference evidence="1" key="1">
    <citation type="submission" date="2018-05" db="EMBL/GenBank/DDBJ databases">
        <authorList>
            <person name="Lanie J.A."/>
            <person name="Ng W.-L."/>
            <person name="Kazmierczak K.M."/>
            <person name="Andrzejewski T.M."/>
            <person name="Davidsen T.M."/>
            <person name="Wayne K.J."/>
            <person name="Tettelin H."/>
            <person name="Glass J.I."/>
            <person name="Rusch D."/>
            <person name="Podicherti R."/>
            <person name="Tsui H.-C.T."/>
            <person name="Winkler M.E."/>
        </authorList>
    </citation>
    <scope>NUCLEOTIDE SEQUENCE</scope>
</reference>
<protein>
    <submittedName>
        <fullName evidence="1">Uncharacterized protein</fullName>
    </submittedName>
</protein>
<feature type="non-terminal residue" evidence="1">
    <location>
        <position position="63"/>
    </location>
</feature>
<name>A0A382TYN1_9ZZZZ</name>
<organism evidence="1">
    <name type="scientific">marine metagenome</name>
    <dbReference type="NCBI Taxonomy" id="408172"/>
    <lineage>
        <taxon>unclassified sequences</taxon>
        <taxon>metagenomes</taxon>
        <taxon>ecological metagenomes</taxon>
    </lineage>
</organism>